<protein>
    <submittedName>
        <fullName evidence="2">Uncharacterized protein</fullName>
    </submittedName>
</protein>
<proteinExistence type="predicted"/>
<feature type="compositionally biased region" description="Basic and acidic residues" evidence="1">
    <location>
        <begin position="27"/>
        <end position="41"/>
    </location>
</feature>
<dbReference type="EMBL" id="HG916765">
    <property type="protein sequence ID" value="CDM26007.1"/>
    <property type="molecule type" value="Genomic_DNA"/>
</dbReference>
<dbReference type="AlphaFoldDB" id="W8X5X4"/>
<organism evidence="2 3">
    <name type="scientific">Castellaniella defragrans (strain DSM 12143 / CCUG 39792 / 65Phen)</name>
    <name type="common">Alcaligenes defragrans</name>
    <dbReference type="NCBI Taxonomy" id="1437824"/>
    <lineage>
        <taxon>Bacteria</taxon>
        <taxon>Pseudomonadati</taxon>
        <taxon>Pseudomonadota</taxon>
        <taxon>Betaproteobacteria</taxon>
        <taxon>Burkholderiales</taxon>
        <taxon>Alcaligenaceae</taxon>
        <taxon>Castellaniella</taxon>
    </lineage>
</organism>
<evidence type="ECO:0000313" key="3">
    <source>
        <dbReference type="Proteomes" id="UP000019805"/>
    </source>
</evidence>
<reference evidence="2 3" key="1">
    <citation type="journal article" date="2014" name="BMC Microbiol.">
        <title>The oxygen-independent metabolism of cyclic monoterpenes in Castellaniella defragrans 65Phen.</title>
        <authorList>
            <person name="Petasch J."/>
            <person name="Disch E.M."/>
            <person name="Markert S."/>
            <person name="Becher D."/>
            <person name="Schweder T."/>
            <person name="Huttel B."/>
            <person name="Reinhardt R."/>
            <person name="Harder J."/>
        </authorList>
    </citation>
    <scope>NUCLEOTIDE SEQUENCE [LARGE SCALE GENOMIC DNA]</scope>
    <source>
        <strain evidence="2">65Phen</strain>
    </source>
</reference>
<name>W8X5X4_CASD6</name>
<gene>
    <name evidence="2" type="ORF">BN940_17881</name>
</gene>
<evidence type="ECO:0000313" key="2">
    <source>
        <dbReference type="EMBL" id="CDM26007.1"/>
    </source>
</evidence>
<keyword evidence="3" id="KW-1185">Reference proteome</keyword>
<dbReference type="HOGENOM" id="CLU_3267490_0_0_4"/>
<sequence length="41" mass="4493">MRIGVQDVAPGTKKDSEMEPSRGGGKRVPEGRVPEIDGWNR</sequence>
<feature type="region of interest" description="Disordered" evidence="1">
    <location>
        <begin position="1"/>
        <end position="41"/>
    </location>
</feature>
<accession>W8X5X4</accession>
<evidence type="ECO:0000256" key="1">
    <source>
        <dbReference type="SAM" id="MobiDB-lite"/>
    </source>
</evidence>
<dbReference type="KEGG" id="cdn:BN940_17881"/>
<dbReference type="Proteomes" id="UP000019805">
    <property type="component" value="Chromosome"/>
</dbReference>